<comment type="caution">
    <text evidence="3">The sequence shown here is derived from an EMBL/GenBank/DDBJ whole genome shotgun (WGS) entry which is preliminary data.</text>
</comment>
<gene>
    <name evidence="3" type="ORF">EV672_102415</name>
</gene>
<keyword evidence="1" id="KW-0460">Magnesium</keyword>
<dbReference type="PANTHER" id="PTHR43777:SF1">
    <property type="entry name" value="MOLYBDENUM COFACTOR CYTIDYLYLTRANSFERASE"/>
    <property type="match status" value="1"/>
</dbReference>
<reference evidence="3 4" key="1">
    <citation type="submission" date="2019-03" db="EMBL/GenBank/DDBJ databases">
        <title>Genomic Encyclopedia of Type Strains, Phase IV (KMG-IV): sequencing the most valuable type-strain genomes for metagenomic binning, comparative biology and taxonomic classification.</title>
        <authorList>
            <person name="Goeker M."/>
        </authorList>
    </citation>
    <scope>NUCLEOTIDE SEQUENCE [LARGE SCALE GENOMIC DNA]</scope>
    <source>
        <strain evidence="3 4">DSM 11901</strain>
    </source>
</reference>
<dbReference type="InterPro" id="IPR025877">
    <property type="entry name" value="MobA-like_NTP_Trfase"/>
</dbReference>
<dbReference type="AlphaFoldDB" id="A0A4R6RIB0"/>
<keyword evidence="3" id="KW-0808">Transferase</keyword>
<protein>
    <submittedName>
        <fullName evidence="3">Molybdenum cofactor cytidylyltransferase</fullName>
    </submittedName>
</protein>
<dbReference type="Proteomes" id="UP000294593">
    <property type="component" value="Unassembled WGS sequence"/>
</dbReference>
<keyword evidence="4" id="KW-1185">Reference proteome</keyword>
<proteinExistence type="predicted"/>
<dbReference type="SUPFAM" id="SSF53448">
    <property type="entry name" value="Nucleotide-diphospho-sugar transferases"/>
    <property type="match status" value="1"/>
</dbReference>
<name>A0A4R6RIB0_9BURK</name>
<evidence type="ECO:0000313" key="4">
    <source>
        <dbReference type="Proteomes" id="UP000294593"/>
    </source>
</evidence>
<dbReference type="RefSeq" id="WP_208110717.1">
    <property type="nucleotide sequence ID" value="NZ_SNXW01000002.1"/>
</dbReference>
<dbReference type="Pfam" id="PF12804">
    <property type="entry name" value="NTP_transf_3"/>
    <property type="match status" value="1"/>
</dbReference>
<dbReference type="InterPro" id="IPR029044">
    <property type="entry name" value="Nucleotide-diphossugar_trans"/>
</dbReference>
<evidence type="ECO:0000313" key="3">
    <source>
        <dbReference type="EMBL" id="TDP86064.1"/>
    </source>
</evidence>
<accession>A0A4R6RIB0</accession>
<keyword evidence="3" id="KW-0548">Nucleotidyltransferase</keyword>
<dbReference type="CDD" id="cd04182">
    <property type="entry name" value="GT_2_like_f"/>
    <property type="match status" value="1"/>
</dbReference>
<evidence type="ECO:0000256" key="1">
    <source>
        <dbReference type="ARBA" id="ARBA00022842"/>
    </source>
</evidence>
<evidence type="ECO:0000259" key="2">
    <source>
        <dbReference type="Pfam" id="PF12804"/>
    </source>
</evidence>
<feature type="domain" description="MobA-like NTP transferase" evidence="2">
    <location>
        <begin position="8"/>
        <end position="169"/>
    </location>
</feature>
<sequence>MPSPRVVVLVLAAGASTRFGSDKRQALLPDGRSLLDAVVATHREVFDEVWVLSRPTADGQTDAFAQSVCDAHGARCMPCPDAVLGQGHTLAAGLRLLQAEAGLSALAGAPGEPVAAALVALADMPWVRADTLQRLRERFEATGRVVLPRCGEALGHPRLLPRAVWLALLGDAVPGAGSAPAHAPGPVGLRGDRGAQALLDWAEAEQVVVDDLGVLRDADTPADLRQGNAALPPTGP</sequence>
<organism evidence="3 4">
    <name type="scientific">Aquabacterium commune</name>
    <dbReference type="NCBI Taxonomy" id="70586"/>
    <lineage>
        <taxon>Bacteria</taxon>
        <taxon>Pseudomonadati</taxon>
        <taxon>Pseudomonadota</taxon>
        <taxon>Betaproteobacteria</taxon>
        <taxon>Burkholderiales</taxon>
        <taxon>Aquabacterium</taxon>
    </lineage>
</organism>
<dbReference type="Gene3D" id="3.90.550.10">
    <property type="entry name" value="Spore Coat Polysaccharide Biosynthesis Protein SpsA, Chain A"/>
    <property type="match status" value="1"/>
</dbReference>
<dbReference type="EMBL" id="SNXW01000002">
    <property type="protein sequence ID" value="TDP86064.1"/>
    <property type="molecule type" value="Genomic_DNA"/>
</dbReference>
<dbReference type="PANTHER" id="PTHR43777">
    <property type="entry name" value="MOLYBDENUM COFACTOR CYTIDYLYLTRANSFERASE"/>
    <property type="match status" value="1"/>
</dbReference>
<dbReference type="GO" id="GO:0016779">
    <property type="term" value="F:nucleotidyltransferase activity"/>
    <property type="evidence" value="ECO:0007669"/>
    <property type="project" value="UniProtKB-KW"/>
</dbReference>